<dbReference type="SUPFAM" id="SSF56784">
    <property type="entry name" value="HAD-like"/>
    <property type="match status" value="1"/>
</dbReference>
<dbReference type="InterPro" id="IPR002036">
    <property type="entry name" value="YbeY"/>
</dbReference>
<dbReference type="Gene3D" id="3.40.50.1000">
    <property type="entry name" value="HAD superfamily/HAD-like"/>
    <property type="match status" value="1"/>
</dbReference>
<accession>A0ABC8J7A4</accession>
<dbReference type="Proteomes" id="UP001642260">
    <property type="component" value="Unassembled WGS sequence"/>
</dbReference>
<protein>
    <submittedName>
        <fullName evidence="1">Uncharacterized protein</fullName>
    </submittedName>
</protein>
<gene>
    <name evidence="1" type="ORF">ERUC_LOCUS7585</name>
</gene>
<name>A0ABC8J7A4_ERUVS</name>
<proteinExistence type="predicted"/>
<dbReference type="InterPro" id="IPR036412">
    <property type="entry name" value="HAD-like_sf"/>
</dbReference>
<evidence type="ECO:0000313" key="2">
    <source>
        <dbReference type="Proteomes" id="UP001642260"/>
    </source>
</evidence>
<dbReference type="PANTHER" id="PTHR46986">
    <property type="entry name" value="ENDORIBONUCLEASE YBEY, CHLOROPLASTIC"/>
    <property type="match status" value="1"/>
</dbReference>
<keyword evidence="2" id="KW-1185">Reference proteome</keyword>
<sequence>MEEEEELLLKSLEWKGKGLIQSAYDIKKTAKPQLEKADERKKRDCLRFYRPKFAYIFCDMDGTLLNSKSQISEANVKALKEATLRGLKVVIATGKSLPGAMRILKMADLAGRAMRILKMVAQSSLEV</sequence>
<reference evidence="1 2" key="1">
    <citation type="submission" date="2022-03" db="EMBL/GenBank/DDBJ databases">
        <authorList>
            <person name="Macdonald S."/>
            <person name="Ahmed S."/>
            <person name="Newling K."/>
        </authorList>
    </citation>
    <scope>NUCLEOTIDE SEQUENCE [LARGE SCALE GENOMIC DNA]</scope>
</reference>
<dbReference type="EMBL" id="CAKOAT010084043">
    <property type="protein sequence ID" value="CAH8316078.1"/>
    <property type="molecule type" value="Genomic_DNA"/>
</dbReference>
<comment type="caution">
    <text evidence="1">The sequence shown here is derived from an EMBL/GenBank/DDBJ whole genome shotgun (WGS) entry which is preliminary data.</text>
</comment>
<evidence type="ECO:0000313" key="1">
    <source>
        <dbReference type="EMBL" id="CAH8316078.1"/>
    </source>
</evidence>
<dbReference type="PANTHER" id="PTHR46986:SF1">
    <property type="entry name" value="ENDORIBONUCLEASE YBEY, CHLOROPLASTIC"/>
    <property type="match status" value="1"/>
</dbReference>
<dbReference type="PROSITE" id="PS01228">
    <property type="entry name" value="COF_1"/>
    <property type="match status" value="1"/>
</dbReference>
<organism evidence="1 2">
    <name type="scientific">Eruca vesicaria subsp. sativa</name>
    <name type="common">Garden rocket</name>
    <name type="synonym">Eruca sativa</name>
    <dbReference type="NCBI Taxonomy" id="29727"/>
    <lineage>
        <taxon>Eukaryota</taxon>
        <taxon>Viridiplantae</taxon>
        <taxon>Streptophyta</taxon>
        <taxon>Embryophyta</taxon>
        <taxon>Tracheophyta</taxon>
        <taxon>Spermatophyta</taxon>
        <taxon>Magnoliopsida</taxon>
        <taxon>eudicotyledons</taxon>
        <taxon>Gunneridae</taxon>
        <taxon>Pentapetalae</taxon>
        <taxon>rosids</taxon>
        <taxon>malvids</taxon>
        <taxon>Brassicales</taxon>
        <taxon>Brassicaceae</taxon>
        <taxon>Brassiceae</taxon>
        <taxon>Eruca</taxon>
    </lineage>
</organism>
<dbReference type="InterPro" id="IPR023214">
    <property type="entry name" value="HAD_sf"/>
</dbReference>
<dbReference type="Pfam" id="PF08282">
    <property type="entry name" value="Hydrolase_3"/>
    <property type="match status" value="1"/>
</dbReference>
<dbReference type="AlphaFoldDB" id="A0ABC8J7A4"/>